<gene>
    <name evidence="1" type="ORF">CWE13_10805</name>
</gene>
<organism evidence="1 2">
    <name type="scientific">Aliidiomarina shirensis</name>
    <dbReference type="NCBI Taxonomy" id="1048642"/>
    <lineage>
        <taxon>Bacteria</taxon>
        <taxon>Pseudomonadati</taxon>
        <taxon>Pseudomonadota</taxon>
        <taxon>Gammaproteobacteria</taxon>
        <taxon>Alteromonadales</taxon>
        <taxon>Idiomarinaceae</taxon>
        <taxon>Aliidiomarina</taxon>
    </lineage>
</organism>
<dbReference type="InterPro" id="IPR016053">
    <property type="entry name" value="Haem_Oase-like"/>
</dbReference>
<dbReference type="RefSeq" id="WP_126808504.1">
    <property type="nucleotide sequence ID" value="NZ_PIPP01000005.1"/>
</dbReference>
<comment type="caution">
    <text evidence="1">The sequence shown here is derived from an EMBL/GenBank/DDBJ whole genome shotgun (WGS) entry which is preliminary data.</text>
</comment>
<sequence>MAADLESHGSILLPGLRNATKSVHQQIERQPTMARLMAHDLQLHEYAQVLLGFTLFFQKLEPEIIAQLNGYAAENTGNQSNYTYTPRLPLLSADLEVVEGKMELSMANGDLPSSIQRRSPQLTSAPPGIENVVWPAITNRWQLLAVLYVLEGSSQGGEILSPRVSRTLALNGTGCKYFNLSDNGTNSWIQWQEWCKQVEWQESKSAVKAHQDSVFLTAEQTFIAITKCMDIVSASFENQ</sequence>
<proteinExistence type="predicted"/>
<name>A0A432WQG8_9GAMM</name>
<accession>A0A432WQG8</accession>
<evidence type="ECO:0000313" key="1">
    <source>
        <dbReference type="EMBL" id="RUO36020.1"/>
    </source>
</evidence>
<dbReference type="InterPro" id="IPR016084">
    <property type="entry name" value="Haem_Oase-like_multi-hlx"/>
</dbReference>
<dbReference type="OrthoDB" id="114943at2"/>
<reference evidence="2" key="1">
    <citation type="journal article" date="2018" name="Front. Microbiol.">
        <title>Genome-Based Analysis Reveals the Taxonomy and Diversity of the Family Idiomarinaceae.</title>
        <authorList>
            <person name="Liu Y."/>
            <person name="Lai Q."/>
            <person name="Shao Z."/>
        </authorList>
    </citation>
    <scope>NUCLEOTIDE SEQUENCE [LARGE SCALE GENOMIC DNA]</scope>
    <source>
        <strain evidence="2">AIS</strain>
    </source>
</reference>
<protein>
    <recommendedName>
        <fullName evidence="3">Heme oxygenase</fullName>
    </recommendedName>
</protein>
<dbReference type="GO" id="GO:0004392">
    <property type="term" value="F:heme oxygenase (decyclizing) activity"/>
    <property type="evidence" value="ECO:0007669"/>
    <property type="project" value="InterPro"/>
</dbReference>
<dbReference type="Pfam" id="PF01126">
    <property type="entry name" value="Heme_oxygenase"/>
    <property type="match status" value="1"/>
</dbReference>
<dbReference type="AlphaFoldDB" id="A0A432WQG8"/>
<keyword evidence="2" id="KW-1185">Reference proteome</keyword>
<evidence type="ECO:0000313" key="2">
    <source>
        <dbReference type="Proteomes" id="UP000286934"/>
    </source>
</evidence>
<dbReference type="Proteomes" id="UP000286934">
    <property type="component" value="Unassembled WGS sequence"/>
</dbReference>
<dbReference type="GO" id="GO:0006788">
    <property type="term" value="P:heme oxidation"/>
    <property type="evidence" value="ECO:0007669"/>
    <property type="project" value="InterPro"/>
</dbReference>
<evidence type="ECO:0008006" key="3">
    <source>
        <dbReference type="Google" id="ProtNLM"/>
    </source>
</evidence>
<dbReference type="Gene3D" id="1.20.910.10">
    <property type="entry name" value="Heme oxygenase-like"/>
    <property type="match status" value="1"/>
</dbReference>
<dbReference type="CDD" id="cd19166">
    <property type="entry name" value="HemeO-bac"/>
    <property type="match status" value="1"/>
</dbReference>
<dbReference type="SUPFAM" id="SSF48613">
    <property type="entry name" value="Heme oxygenase-like"/>
    <property type="match status" value="1"/>
</dbReference>
<dbReference type="EMBL" id="PIPP01000005">
    <property type="protein sequence ID" value="RUO36020.1"/>
    <property type="molecule type" value="Genomic_DNA"/>
</dbReference>